<comment type="similarity">
    <text evidence="1">Belongs to the leucine-binding protein family.</text>
</comment>
<dbReference type="Proteomes" id="UP001595528">
    <property type="component" value="Unassembled WGS sequence"/>
</dbReference>
<dbReference type="CDD" id="cd06341">
    <property type="entry name" value="PBP1_ABC_ligand_binding-like"/>
    <property type="match status" value="1"/>
</dbReference>
<dbReference type="PANTHER" id="PTHR47235">
    <property type="entry name" value="BLR6548 PROTEIN"/>
    <property type="match status" value="1"/>
</dbReference>
<evidence type="ECO:0000313" key="5">
    <source>
        <dbReference type="EMBL" id="MFC3226634.1"/>
    </source>
</evidence>
<evidence type="ECO:0000256" key="2">
    <source>
        <dbReference type="ARBA" id="ARBA00022729"/>
    </source>
</evidence>
<comment type="caution">
    <text evidence="5">The sequence shown here is derived from an EMBL/GenBank/DDBJ whole genome shotgun (WGS) entry which is preliminary data.</text>
</comment>
<organism evidence="5 6">
    <name type="scientific">Marinibaculum pumilum</name>
    <dbReference type="NCBI Taxonomy" id="1766165"/>
    <lineage>
        <taxon>Bacteria</taxon>
        <taxon>Pseudomonadati</taxon>
        <taxon>Pseudomonadota</taxon>
        <taxon>Alphaproteobacteria</taxon>
        <taxon>Rhodospirillales</taxon>
        <taxon>Rhodospirillaceae</taxon>
        <taxon>Marinibaculum</taxon>
    </lineage>
</organism>
<keyword evidence="2 3" id="KW-0732">Signal</keyword>
<reference evidence="6" key="1">
    <citation type="journal article" date="2019" name="Int. J. Syst. Evol. Microbiol.">
        <title>The Global Catalogue of Microorganisms (GCM) 10K type strain sequencing project: providing services to taxonomists for standard genome sequencing and annotation.</title>
        <authorList>
            <consortium name="The Broad Institute Genomics Platform"/>
            <consortium name="The Broad Institute Genome Sequencing Center for Infectious Disease"/>
            <person name="Wu L."/>
            <person name="Ma J."/>
        </authorList>
    </citation>
    <scope>NUCLEOTIDE SEQUENCE [LARGE SCALE GENOMIC DNA]</scope>
    <source>
        <strain evidence="6">KCTC 42964</strain>
    </source>
</reference>
<protein>
    <submittedName>
        <fullName evidence="5">ABC transporter substrate-binding protein</fullName>
    </submittedName>
</protein>
<gene>
    <name evidence="5" type="ORF">ACFOGJ_05290</name>
</gene>
<feature type="chain" id="PRO_5045652209" evidence="3">
    <location>
        <begin position="31"/>
        <end position="398"/>
    </location>
</feature>
<dbReference type="Gene3D" id="3.40.50.2300">
    <property type="match status" value="2"/>
</dbReference>
<dbReference type="SUPFAM" id="SSF53822">
    <property type="entry name" value="Periplasmic binding protein-like I"/>
    <property type="match status" value="1"/>
</dbReference>
<proteinExistence type="inferred from homology"/>
<feature type="domain" description="Leucine-binding protein" evidence="4">
    <location>
        <begin position="39"/>
        <end position="382"/>
    </location>
</feature>
<dbReference type="RefSeq" id="WP_379898690.1">
    <property type="nucleotide sequence ID" value="NZ_JBHRTR010000015.1"/>
</dbReference>
<dbReference type="EMBL" id="JBHRTR010000015">
    <property type="protein sequence ID" value="MFC3226634.1"/>
    <property type="molecule type" value="Genomic_DNA"/>
</dbReference>
<evidence type="ECO:0000256" key="3">
    <source>
        <dbReference type="SAM" id="SignalP"/>
    </source>
</evidence>
<feature type="signal peptide" evidence="3">
    <location>
        <begin position="1"/>
        <end position="30"/>
    </location>
</feature>
<keyword evidence="6" id="KW-1185">Reference proteome</keyword>
<evidence type="ECO:0000313" key="6">
    <source>
        <dbReference type="Proteomes" id="UP001595528"/>
    </source>
</evidence>
<dbReference type="InterPro" id="IPR028082">
    <property type="entry name" value="Peripla_BP_I"/>
</dbReference>
<dbReference type="PANTHER" id="PTHR47235:SF1">
    <property type="entry name" value="BLR6548 PROTEIN"/>
    <property type="match status" value="1"/>
</dbReference>
<accession>A0ABV7KWU7</accession>
<dbReference type="Pfam" id="PF13458">
    <property type="entry name" value="Peripla_BP_6"/>
    <property type="match status" value="1"/>
</dbReference>
<sequence>MDWKPKLTALTIAGLAGLGLAAAGGGPAVAAGPTCEDGTIAVGAVSTITGPADFSEVPKAAKVVFDDVNAKGGINGCKIDYTIADDKADPGVAAQAARDLIDNKEVVALVGSASLLDCAVNSTTYKRKDVLSIQGLGVDAACFNSPTIAPVNVGPYTLSTAMGYFADRELQARKLCAFFIIIGGTQEAYKGAIANYEKLTGQKAHLVDLTLPFQGDLTPYVIRARDEGCDAVLTNQIEPQVVQMVKTIDAQKIEGIDWLFLSPGYTVEVAKALADTRQPIYVGTEWEPFTETASAANKDWIATMEAAGRPLTAFSQGGYLSANVFLDVIRGIDGPVTRDSVNEALLSMQPKTYDLIGSPYVFGEADAHAPMQATKVMKLENGAWTVVTPDWVVLPAAE</sequence>
<name>A0ABV7KWU7_9PROT</name>
<evidence type="ECO:0000259" key="4">
    <source>
        <dbReference type="Pfam" id="PF13458"/>
    </source>
</evidence>
<dbReference type="InterPro" id="IPR028081">
    <property type="entry name" value="Leu-bd"/>
</dbReference>
<evidence type="ECO:0000256" key="1">
    <source>
        <dbReference type="ARBA" id="ARBA00010062"/>
    </source>
</evidence>